<protein>
    <submittedName>
        <fullName evidence="2">Uncharacterized protein</fullName>
    </submittedName>
</protein>
<organism evidence="2 3">
    <name type="scientific">Patella caerulea</name>
    <name type="common">Rayed Mediterranean limpet</name>
    <dbReference type="NCBI Taxonomy" id="87958"/>
    <lineage>
        <taxon>Eukaryota</taxon>
        <taxon>Metazoa</taxon>
        <taxon>Spiralia</taxon>
        <taxon>Lophotrochozoa</taxon>
        <taxon>Mollusca</taxon>
        <taxon>Gastropoda</taxon>
        <taxon>Patellogastropoda</taxon>
        <taxon>Patelloidea</taxon>
        <taxon>Patellidae</taxon>
        <taxon>Patella</taxon>
    </lineage>
</organism>
<sequence>MTHADWCVGQMELVLNRVVGTTTGGEGQASMEDLCLNTIKGNNLTQCYIDATVGCQVSVDQQPTDTMKKWEQVMQDIYRLCDGSCPQFLERTINITQCTSMIRFDSLYDNQFNIFCGSLNESLRCADAVTKECPMFSKLFYDLLPQGVDSTANTICTAGCNNFDEAMGVLESCKVHVMNLPEDLDAACSAYNKFKECLRSSSAPVTCPMFEALMEVLYPQHIFGLYEQQCNQTFTPPPGSREECGEMGEARIKHCIRVLALSWPASLNNPPISTKQCQEYKTGLRCLDHAGYHRCPSLRKYFDEATSNRRGFMDLMQGRCERILSGQNRRGRKQQVKAGGTNVSTGLTLLLTAVILSLLACHH</sequence>
<dbReference type="AlphaFoldDB" id="A0AAN8KCD0"/>
<reference evidence="2 3" key="1">
    <citation type="submission" date="2024-01" db="EMBL/GenBank/DDBJ databases">
        <title>The genome of the rayed Mediterranean limpet Patella caerulea (Linnaeus, 1758).</title>
        <authorList>
            <person name="Anh-Thu Weber A."/>
            <person name="Halstead-Nussloch G."/>
        </authorList>
    </citation>
    <scope>NUCLEOTIDE SEQUENCE [LARGE SCALE GENOMIC DNA]</scope>
    <source>
        <strain evidence="2">AATW-2023a</strain>
        <tissue evidence="2">Whole specimen</tissue>
    </source>
</reference>
<accession>A0AAN8KCD0</accession>
<keyword evidence="3" id="KW-1185">Reference proteome</keyword>
<proteinExistence type="predicted"/>
<evidence type="ECO:0000313" key="3">
    <source>
        <dbReference type="Proteomes" id="UP001347796"/>
    </source>
</evidence>
<keyword evidence="1" id="KW-0472">Membrane</keyword>
<dbReference type="Proteomes" id="UP001347796">
    <property type="component" value="Unassembled WGS sequence"/>
</dbReference>
<keyword evidence="1" id="KW-0812">Transmembrane</keyword>
<keyword evidence="1" id="KW-1133">Transmembrane helix</keyword>
<name>A0AAN8KCD0_PATCE</name>
<dbReference type="EMBL" id="JAZGQO010000002">
    <property type="protein sequence ID" value="KAK6192388.1"/>
    <property type="molecule type" value="Genomic_DNA"/>
</dbReference>
<comment type="caution">
    <text evidence="2">The sequence shown here is derived from an EMBL/GenBank/DDBJ whole genome shotgun (WGS) entry which is preliminary data.</text>
</comment>
<evidence type="ECO:0000313" key="2">
    <source>
        <dbReference type="EMBL" id="KAK6192388.1"/>
    </source>
</evidence>
<evidence type="ECO:0000256" key="1">
    <source>
        <dbReference type="SAM" id="Phobius"/>
    </source>
</evidence>
<gene>
    <name evidence="2" type="ORF">SNE40_003864</name>
</gene>
<feature type="transmembrane region" description="Helical" evidence="1">
    <location>
        <begin position="343"/>
        <end position="361"/>
    </location>
</feature>